<name>A0A6M3M0Y5_9ZZZZ</name>
<evidence type="ECO:0000313" key="2">
    <source>
        <dbReference type="EMBL" id="QJB01361.1"/>
    </source>
</evidence>
<gene>
    <name evidence="2" type="ORF">MM171A00110_0021</name>
</gene>
<dbReference type="Gene3D" id="2.60.40.3940">
    <property type="match status" value="1"/>
</dbReference>
<dbReference type="EMBL" id="MT143708">
    <property type="protein sequence ID" value="QJB01361.1"/>
    <property type="molecule type" value="Genomic_DNA"/>
</dbReference>
<reference evidence="2" key="1">
    <citation type="submission" date="2020-03" db="EMBL/GenBank/DDBJ databases">
        <title>The deep terrestrial virosphere.</title>
        <authorList>
            <person name="Holmfeldt K."/>
            <person name="Nilsson E."/>
            <person name="Simone D."/>
            <person name="Lopez-Fernandez M."/>
            <person name="Wu X."/>
            <person name="de Brujin I."/>
            <person name="Lundin D."/>
            <person name="Andersson A."/>
            <person name="Bertilsson S."/>
            <person name="Dopson M."/>
        </authorList>
    </citation>
    <scope>NUCLEOTIDE SEQUENCE</scope>
    <source>
        <strain evidence="2">MM171A00110</strain>
    </source>
</reference>
<sequence>MDYPNSIPSAGLVNGKFVDENPLVGTPGSLIPASWGNSVTEEILTVIRAGALTPLEGDHSQLKQAISKLISDKVPGSASELISGVLKLATQAQVNAGTDDATAITPKKLKSGFTLSTNYNGLIGYLAFPSWLGGFVIQWGFVNSLATDVITTLPVSFNSTFMSVVVCNGYTAGSGSIGYVAASPYTQGSFVSRGSSPSLGGNFIALGR</sequence>
<protein>
    <submittedName>
        <fullName evidence="2">Putative tail protein</fullName>
    </submittedName>
</protein>
<proteinExistence type="predicted"/>
<accession>A0A6M3M0Y5</accession>
<evidence type="ECO:0000259" key="1">
    <source>
        <dbReference type="Pfam" id="PF21882"/>
    </source>
</evidence>
<feature type="domain" description="Putative tail fiber protein gp53-like C-terminal" evidence="1">
    <location>
        <begin position="133"/>
        <end position="208"/>
    </location>
</feature>
<dbReference type="InterPro" id="IPR054075">
    <property type="entry name" value="Gp53-like_C"/>
</dbReference>
<organism evidence="2">
    <name type="scientific">viral metagenome</name>
    <dbReference type="NCBI Taxonomy" id="1070528"/>
    <lineage>
        <taxon>unclassified sequences</taxon>
        <taxon>metagenomes</taxon>
        <taxon>organismal metagenomes</taxon>
    </lineage>
</organism>
<dbReference type="AlphaFoldDB" id="A0A6M3M0Y5"/>
<dbReference type="Pfam" id="PF21882">
    <property type="entry name" value="Gp53-like_C"/>
    <property type="match status" value="1"/>
</dbReference>